<feature type="region of interest" description="Disordered" evidence="1">
    <location>
        <begin position="49"/>
        <end position="70"/>
    </location>
</feature>
<evidence type="ECO:0000256" key="1">
    <source>
        <dbReference type="SAM" id="MobiDB-lite"/>
    </source>
</evidence>
<feature type="compositionally biased region" description="Acidic residues" evidence="1">
    <location>
        <begin position="57"/>
        <end position="70"/>
    </location>
</feature>
<feature type="non-terminal residue" evidence="2">
    <location>
        <position position="1"/>
    </location>
</feature>
<dbReference type="VEuPathDB" id="ToxoDB:CSUI_005595"/>
<dbReference type="Proteomes" id="UP000221165">
    <property type="component" value="Unassembled WGS sequence"/>
</dbReference>
<dbReference type="AlphaFoldDB" id="A0A2C6KXF7"/>
<dbReference type="EMBL" id="MIGC01002695">
    <property type="protein sequence ID" value="PHJ20576.1"/>
    <property type="molecule type" value="Genomic_DNA"/>
</dbReference>
<gene>
    <name evidence="2" type="ORF">CSUI_005595</name>
</gene>
<protein>
    <submittedName>
        <fullName evidence="2">Uncharacterized protein</fullName>
    </submittedName>
</protein>
<comment type="caution">
    <text evidence="2">The sequence shown here is derived from an EMBL/GenBank/DDBJ whole genome shotgun (WGS) entry which is preliminary data.</text>
</comment>
<accession>A0A2C6KXF7</accession>
<evidence type="ECO:0000313" key="2">
    <source>
        <dbReference type="EMBL" id="PHJ20576.1"/>
    </source>
</evidence>
<dbReference type="GeneID" id="94428977"/>
<feature type="compositionally biased region" description="Basic and acidic residues" evidence="1">
    <location>
        <begin position="1"/>
        <end position="11"/>
    </location>
</feature>
<organism evidence="2 3">
    <name type="scientific">Cystoisospora suis</name>
    <dbReference type="NCBI Taxonomy" id="483139"/>
    <lineage>
        <taxon>Eukaryota</taxon>
        <taxon>Sar</taxon>
        <taxon>Alveolata</taxon>
        <taxon>Apicomplexa</taxon>
        <taxon>Conoidasida</taxon>
        <taxon>Coccidia</taxon>
        <taxon>Eucoccidiorida</taxon>
        <taxon>Eimeriorina</taxon>
        <taxon>Sarcocystidae</taxon>
        <taxon>Cystoisospora</taxon>
    </lineage>
</organism>
<feature type="region of interest" description="Disordered" evidence="1">
    <location>
        <begin position="1"/>
        <end position="31"/>
    </location>
</feature>
<sequence>EEGEEEGRHNIDEDEERESVDRGDGRSSRESRRYTPFRFIKGLWIDILAEGSSGDSDQQELEKEDYEEEE</sequence>
<feature type="compositionally biased region" description="Basic and acidic residues" evidence="1">
    <location>
        <begin position="19"/>
        <end position="31"/>
    </location>
</feature>
<feature type="non-terminal residue" evidence="2">
    <location>
        <position position="70"/>
    </location>
</feature>
<dbReference type="RefSeq" id="XP_067922263.1">
    <property type="nucleotide sequence ID" value="XM_068065766.1"/>
</dbReference>
<proteinExistence type="predicted"/>
<name>A0A2C6KXF7_9APIC</name>
<evidence type="ECO:0000313" key="3">
    <source>
        <dbReference type="Proteomes" id="UP000221165"/>
    </source>
</evidence>
<keyword evidence="3" id="KW-1185">Reference proteome</keyword>
<reference evidence="2 3" key="1">
    <citation type="journal article" date="2017" name="Int. J. Parasitol.">
        <title>The genome of the protozoan parasite Cystoisospora suis and a reverse vaccinology approach to identify vaccine candidates.</title>
        <authorList>
            <person name="Palmieri N."/>
            <person name="Shrestha A."/>
            <person name="Ruttkowski B."/>
            <person name="Beck T."/>
            <person name="Vogl C."/>
            <person name="Tomley F."/>
            <person name="Blake D.P."/>
            <person name="Joachim A."/>
        </authorList>
    </citation>
    <scope>NUCLEOTIDE SEQUENCE [LARGE SCALE GENOMIC DNA]</scope>
    <source>
        <strain evidence="2 3">Wien I</strain>
    </source>
</reference>